<feature type="region of interest" description="Disordered" evidence="2">
    <location>
        <begin position="101"/>
        <end position="122"/>
    </location>
</feature>
<evidence type="ECO:0000313" key="4">
    <source>
        <dbReference type="Proteomes" id="UP000560658"/>
    </source>
</evidence>
<evidence type="ECO:0008006" key="5">
    <source>
        <dbReference type="Google" id="ProtNLM"/>
    </source>
</evidence>
<proteinExistence type="predicted"/>
<gene>
    <name evidence="3" type="ORF">GGR06_002348</name>
</gene>
<evidence type="ECO:0000313" key="3">
    <source>
        <dbReference type="EMBL" id="MBB4044553.1"/>
    </source>
</evidence>
<protein>
    <recommendedName>
        <fullName evidence="5">Lipoprotein SmpA/OmlA domain-containing protein</fullName>
    </recommendedName>
</protein>
<organism evidence="3 4">
    <name type="scientific">Bacteroides reticulotermitis</name>
    <dbReference type="NCBI Taxonomy" id="1133319"/>
    <lineage>
        <taxon>Bacteria</taxon>
        <taxon>Pseudomonadati</taxon>
        <taxon>Bacteroidota</taxon>
        <taxon>Bacteroidia</taxon>
        <taxon>Bacteroidales</taxon>
        <taxon>Bacteroidaceae</taxon>
        <taxon>Bacteroides</taxon>
    </lineage>
</organism>
<keyword evidence="4" id="KW-1185">Reference proteome</keyword>
<dbReference type="RefSeq" id="WP_044160199.1">
    <property type="nucleotide sequence ID" value="NZ_JACIER010000009.1"/>
</dbReference>
<evidence type="ECO:0000256" key="1">
    <source>
        <dbReference type="ARBA" id="ARBA00022729"/>
    </source>
</evidence>
<dbReference type="InterPro" id="IPR037873">
    <property type="entry name" value="BamE-like"/>
</dbReference>
<reference evidence="3" key="1">
    <citation type="submission" date="2020-08" db="EMBL/GenBank/DDBJ databases">
        <title>Genomic Encyclopedia of Type Strains, Phase IV (KMG-IV): sequencing the most valuable type-strain genomes for metagenomic binning, comparative biology and taxonomic classification.</title>
        <authorList>
            <person name="Goeker M."/>
        </authorList>
    </citation>
    <scope>NUCLEOTIDE SEQUENCE [LARGE SCALE GENOMIC DNA]</scope>
    <source>
        <strain evidence="3">DSM 105720</strain>
    </source>
</reference>
<comment type="caution">
    <text evidence="3">The sequence shown here is derived from an EMBL/GenBank/DDBJ whole genome shotgun (WGS) entry which is preliminary data.</text>
</comment>
<evidence type="ECO:0000256" key="2">
    <source>
        <dbReference type="SAM" id="MobiDB-lite"/>
    </source>
</evidence>
<dbReference type="Proteomes" id="UP000560658">
    <property type="component" value="Unassembled WGS sequence"/>
</dbReference>
<dbReference type="Gene3D" id="3.30.1450.10">
    <property type="match status" value="1"/>
</dbReference>
<sequence>MKKTQSILLLLLVVVFSSCYTTKITYKYMERIQRGMSPKEVKAILGEPTYRSFDDKGEILEFRSSEYGPAKTIKIRFVDDKVVEMQSYLDRYYDNNCGSGVKEVKEDKKKPESSEKDTSTQVRVTTDGKHVLKVGSIVVTPEGNHEVVVSDNGGVIVTASGRHIPTF</sequence>
<keyword evidence="1" id="KW-0732">Signal</keyword>
<name>A0A840D7W7_9BACE</name>
<dbReference type="PROSITE" id="PS51257">
    <property type="entry name" value="PROKAR_LIPOPROTEIN"/>
    <property type="match status" value="1"/>
</dbReference>
<feature type="compositionally biased region" description="Basic and acidic residues" evidence="2">
    <location>
        <begin position="102"/>
        <end position="118"/>
    </location>
</feature>
<accession>A0A840D7W7</accession>
<dbReference type="AlphaFoldDB" id="A0A840D7W7"/>
<dbReference type="EMBL" id="JACIER010000009">
    <property type="protein sequence ID" value="MBB4044553.1"/>
    <property type="molecule type" value="Genomic_DNA"/>
</dbReference>